<sequence length="246" mass="29192">MDERAMIPKNLQRDEEETISLISSLPLNIDFHERELFKYQGFWYNKNTLQGILNFQRGFEPQDTDIIIASFPKSGTTWLKALTVALLERSNHSFDDHPLLHDNPHSLVPSFELKLYNESSKPDLTNISSSPRLFSTHAPFHTLRETLKNSPCKIVYVWRNLKDVLVSFWYFWCANLKIEKERSMFESFCRGDNYYGPYWEHILSYWRGSLEDSKNVLFLKYEELKTGIFTMKKMQRSKPYFFSLCL</sequence>
<dbReference type="InterPro" id="IPR000863">
    <property type="entry name" value="Sulfotransferase_dom"/>
</dbReference>
<evidence type="ECO:0000313" key="5">
    <source>
        <dbReference type="EMBL" id="KAL1218731.1"/>
    </source>
</evidence>
<comment type="similarity">
    <text evidence="1 3">Belongs to the sulfotransferase 1 family.</text>
</comment>
<keyword evidence="6" id="KW-1185">Reference proteome</keyword>
<evidence type="ECO:0000259" key="4">
    <source>
        <dbReference type="Pfam" id="PF00685"/>
    </source>
</evidence>
<evidence type="ECO:0000313" key="6">
    <source>
        <dbReference type="Proteomes" id="UP001558713"/>
    </source>
</evidence>
<comment type="caution">
    <text evidence="5">The sequence shown here is derived from an EMBL/GenBank/DDBJ whole genome shotgun (WGS) entry which is preliminary data.</text>
</comment>
<gene>
    <name evidence="5" type="ORF">V5N11_028871</name>
</gene>
<dbReference type="InterPro" id="IPR027417">
    <property type="entry name" value="P-loop_NTPase"/>
</dbReference>
<dbReference type="PANTHER" id="PTHR11783">
    <property type="entry name" value="SULFOTRANSFERASE SULT"/>
    <property type="match status" value="1"/>
</dbReference>
<organism evidence="5 6">
    <name type="scientific">Cardamine amara subsp. amara</name>
    <dbReference type="NCBI Taxonomy" id="228776"/>
    <lineage>
        <taxon>Eukaryota</taxon>
        <taxon>Viridiplantae</taxon>
        <taxon>Streptophyta</taxon>
        <taxon>Embryophyta</taxon>
        <taxon>Tracheophyta</taxon>
        <taxon>Spermatophyta</taxon>
        <taxon>Magnoliopsida</taxon>
        <taxon>eudicotyledons</taxon>
        <taxon>Gunneridae</taxon>
        <taxon>Pentapetalae</taxon>
        <taxon>rosids</taxon>
        <taxon>malvids</taxon>
        <taxon>Brassicales</taxon>
        <taxon>Brassicaceae</taxon>
        <taxon>Cardamineae</taxon>
        <taxon>Cardamine</taxon>
    </lineage>
</organism>
<evidence type="ECO:0000256" key="1">
    <source>
        <dbReference type="ARBA" id="ARBA00005771"/>
    </source>
</evidence>
<dbReference type="Pfam" id="PF00685">
    <property type="entry name" value="Sulfotransfer_1"/>
    <property type="match status" value="1"/>
</dbReference>
<reference evidence="5 6" key="1">
    <citation type="submission" date="2024-04" db="EMBL/GenBank/DDBJ databases">
        <title>Genome assembly C_amara_ONT_v2.</title>
        <authorList>
            <person name="Yant L."/>
            <person name="Moore C."/>
            <person name="Slenker M."/>
        </authorList>
    </citation>
    <scope>NUCLEOTIDE SEQUENCE [LARGE SCALE GENOMIC DNA]</scope>
    <source>
        <tissue evidence="5">Leaf</tissue>
    </source>
</reference>
<evidence type="ECO:0000256" key="2">
    <source>
        <dbReference type="ARBA" id="ARBA00022679"/>
    </source>
</evidence>
<accession>A0ABD1BNL4</accession>
<dbReference type="EC" id="2.8.2.-" evidence="3"/>
<dbReference type="GO" id="GO:0016740">
    <property type="term" value="F:transferase activity"/>
    <property type="evidence" value="ECO:0007669"/>
    <property type="project" value="UniProtKB-KW"/>
</dbReference>
<keyword evidence="2 3" id="KW-0808">Transferase</keyword>
<protein>
    <recommendedName>
        <fullName evidence="3">Sulfotransferase</fullName>
        <ecNumber evidence="3">2.8.2.-</ecNumber>
    </recommendedName>
</protein>
<dbReference type="Proteomes" id="UP001558713">
    <property type="component" value="Unassembled WGS sequence"/>
</dbReference>
<proteinExistence type="inferred from homology"/>
<dbReference type="Gene3D" id="3.40.50.300">
    <property type="entry name" value="P-loop containing nucleotide triphosphate hydrolases"/>
    <property type="match status" value="1"/>
</dbReference>
<dbReference type="EMBL" id="JBANAX010000201">
    <property type="protein sequence ID" value="KAL1218731.1"/>
    <property type="molecule type" value="Genomic_DNA"/>
</dbReference>
<name>A0ABD1BNL4_CARAN</name>
<evidence type="ECO:0000256" key="3">
    <source>
        <dbReference type="RuleBase" id="RU361155"/>
    </source>
</evidence>
<feature type="domain" description="Sulfotransferase" evidence="4">
    <location>
        <begin position="63"/>
        <end position="227"/>
    </location>
</feature>
<dbReference type="AlphaFoldDB" id="A0ABD1BNL4"/>
<dbReference type="SUPFAM" id="SSF52540">
    <property type="entry name" value="P-loop containing nucleoside triphosphate hydrolases"/>
    <property type="match status" value="1"/>
</dbReference>